<feature type="compositionally biased region" description="Basic and acidic residues" evidence="1">
    <location>
        <begin position="148"/>
        <end position="158"/>
    </location>
</feature>
<feature type="compositionally biased region" description="Basic and acidic residues" evidence="1">
    <location>
        <begin position="114"/>
        <end position="136"/>
    </location>
</feature>
<dbReference type="Proteomes" id="UP000475862">
    <property type="component" value="Unassembled WGS sequence"/>
</dbReference>
<accession>A0A6G0SW53</accession>
<reference evidence="2 3" key="1">
    <citation type="submission" date="2019-08" db="EMBL/GenBank/DDBJ databases">
        <title>The genome of the soybean aphid Biotype 1, its phylome, world population structure and adaptation to the North American continent.</title>
        <authorList>
            <person name="Giordano R."/>
            <person name="Donthu R.K."/>
            <person name="Hernandez A.G."/>
            <person name="Wright C.L."/>
            <person name="Zimin A.V."/>
        </authorList>
    </citation>
    <scope>NUCLEOTIDE SEQUENCE [LARGE SCALE GENOMIC DNA]</scope>
    <source>
        <tissue evidence="2">Whole aphids</tissue>
    </source>
</reference>
<evidence type="ECO:0000313" key="3">
    <source>
        <dbReference type="Proteomes" id="UP000475862"/>
    </source>
</evidence>
<dbReference type="EMBL" id="VYZN01001120">
    <property type="protein sequence ID" value="KAE9522492.1"/>
    <property type="molecule type" value="Genomic_DNA"/>
</dbReference>
<evidence type="ECO:0000313" key="2">
    <source>
        <dbReference type="EMBL" id="KAE9522492.1"/>
    </source>
</evidence>
<name>A0A6G0SW53_APHGL</name>
<feature type="region of interest" description="Disordered" evidence="1">
    <location>
        <begin position="148"/>
        <end position="176"/>
    </location>
</feature>
<dbReference type="AlphaFoldDB" id="A0A6G0SW53"/>
<gene>
    <name evidence="2" type="ORF">AGLY_017153</name>
</gene>
<comment type="caution">
    <text evidence="2">The sequence shown here is derived from an EMBL/GenBank/DDBJ whole genome shotgun (WGS) entry which is preliminary data.</text>
</comment>
<evidence type="ECO:0000256" key="1">
    <source>
        <dbReference type="SAM" id="MobiDB-lite"/>
    </source>
</evidence>
<feature type="non-terminal residue" evidence="2">
    <location>
        <position position="1"/>
    </location>
</feature>
<feature type="compositionally biased region" description="Polar residues" evidence="1">
    <location>
        <begin position="55"/>
        <end position="67"/>
    </location>
</feature>
<feature type="region of interest" description="Disordered" evidence="1">
    <location>
        <begin position="1"/>
        <end position="136"/>
    </location>
</feature>
<protein>
    <submittedName>
        <fullName evidence="2">Uncharacterized protein</fullName>
    </submittedName>
</protein>
<keyword evidence="3" id="KW-1185">Reference proteome</keyword>
<sequence length="273" mass="29327">TRAVGPRGTYRPGEPRLTGPLLAGRHRGTPSLAGPPQSGLVLPVGRQRDTRRTRPMTTKVTVSQYTRQPEARTIPPRAAIVTAPGGRQGEAPGTTDFSSRPGFPHDLGWGPLRNGREQRFRRRSPDSRQRVPRRDGHALAAFKIHHEPRSVARRDPSGRGRATALGVGPPPGGPALGRTRTARARSLTAVGTTPAGGRAGPRAARACCKTEIPDRTQVTWITVVIVELIHADRVPTVAAPPGVACGRNAFIRIKTGPSRRLVRVPIAARAKTW</sequence>
<proteinExistence type="predicted"/>
<organism evidence="2 3">
    <name type="scientific">Aphis glycines</name>
    <name type="common">Soybean aphid</name>
    <dbReference type="NCBI Taxonomy" id="307491"/>
    <lineage>
        <taxon>Eukaryota</taxon>
        <taxon>Metazoa</taxon>
        <taxon>Ecdysozoa</taxon>
        <taxon>Arthropoda</taxon>
        <taxon>Hexapoda</taxon>
        <taxon>Insecta</taxon>
        <taxon>Pterygota</taxon>
        <taxon>Neoptera</taxon>
        <taxon>Paraneoptera</taxon>
        <taxon>Hemiptera</taxon>
        <taxon>Sternorrhyncha</taxon>
        <taxon>Aphidomorpha</taxon>
        <taxon>Aphidoidea</taxon>
        <taxon>Aphididae</taxon>
        <taxon>Aphidini</taxon>
        <taxon>Aphis</taxon>
        <taxon>Aphis</taxon>
    </lineage>
</organism>